<dbReference type="PROSITE" id="PS50244">
    <property type="entry name" value="S5A_REDUCTASE"/>
    <property type="match status" value="1"/>
</dbReference>
<organism evidence="2 3">
    <name type="scientific">Austropuccinia psidii MF-1</name>
    <dbReference type="NCBI Taxonomy" id="1389203"/>
    <lineage>
        <taxon>Eukaryota</taxon>
        <taxon>Fungi</taxon>
        <taxon>Dikarya</taxon>
        <taxon>Basidiomycota</taxon>
        <taxon>Pucciniomycotina</taxon>
        <taxon>Pucciniomycetes</taxon>
        <taxon>Pucciniales</taxon>
        <taxon>Sphaerophragmiaceae</taxon>
        <taxon>Austropuccinia</taxon>
    </lineage>
</organism>
<keyword evidence="1" id="KW-1133">Transmembrane helix</keyword>
<feature type="transmembrane region" description="Helical" evidence="1">
    <location>
        <begin position="308"/>
        <end position="326"/>
    </location>
</feature>
<name>A0A9Q3EBM0_9BASI</name>
<sequence>MKIEPVSSNPVLLSPFKCLTLRIPKPLTKTLTWTRSTQQVLYWHKEYDCPFKHNRSLDISIFTPIGTECRCVCRSDIAQHKFWLVAPWFTPSTGIAPQFYHSFIHSFTPSIMAHPIHVLDNNYLAITFLISLAIQLTAFLIAYSLQFDKLTDFSGGFNFLVIALVTLLLGQSFQTRNWLVSLAVIVWAIRLAGFLLFRVLKRGQDNRFDEMRSNFFKFGGFWTFQLIWVWIVSFPVIVLNSPNISGKPNHKPFESATDILGLIFFSSGFLIEALADVQKYTWKSKSKSNNKLPVCQTGFWKLSRHPNYFAEILLWWGIWFMVLASADNQLVEPSSKRLLRATVISPILITVLLLFLSGLPPSERPVQKNIFVQSYKSKLSKNINQAQEGAQEEDQWQQFQTYLDETSILIPIPKSIYRLIPSLIKKTLLLDWKIYRFDDKGPEAMTLMEEIRNESA</sequence>
<feature type="transmembrane region" description="Helical" evidence="1">
    <location>
        <begin position="123"/>
        <end position="143"/>
    </location>
</feature>
<feature type="transmembrane region" description="Helical" evidence="1">
    <location>
        <begin position="221"/>
        <end position="239"/>
    </location>
</feature>
<dbReference type="PANTHER" id="PTHR32251">
    <property type="entry name" value="3-OXO-5-ALPHA-STEROID 4-DEHYDROGENASE"/>
    <property type="match status" value="1"/>
</dbReference>
<dbReference type="PANTHER" id="PTHR32251:SF15">
    <property type="entry name" value="3-OXO-5-ALPHA-STEROID 4-DEHYDROGENASE (DUF1295)"/>
    <property type="match status" value="1"/>
</dbReference>
<dbReference type="Pfam" id="PF06966">
    <property type="entry name" value="DUF1295"/>
    <property type="match status" value="1"/>
</dbReference>
<dbReference type="Gene3D" id="1.20.120.1630">
    <property type="match status" value="1"/>
</dbReference>
<comment type="caution">
    <text evidence="2">The sequence shown here is derived from an EMBL/GenBank/DDBJ whole genome shotgun (WGS) entry which is preliminary data.</text>
</comment>
<feature type="transmembrane region" description="Helical" evidence="1">
    <location>
        <begin position="155"/>
        <end position="173"/>
    </location>
</feature>
<keyword evidence="1" id="KW-0472">Membrane</keyword>
<dbReference type="GO" id="GO:0016020">
    <property type="term" value="C:membrane"/>
    <property type="evidence" value="ECO:0007669"/>
    <property type="project" value="TreeGrafter"/>
</dbReference>
<dbReference type="AlphaFoldDB" id="A0A9Q3EBM0"/>
<evidence type="ECO:0000313" key="2">
    <source>
        <dbReference type="EMBL" id="MBW0516140.1"/>
    </source>
</evidence>
<proteinExistence type="predicted"/>
<dbReference type="InterPro" id="IPR010721">
    <property type="entry name" value="UstE-like"/>
</dbReference>
<feature type="transmembrane region" description="Helical" evidence="1">
    <location>
        <begin position="179"/>
        <end position="200"/>
    </location>
</feature>
<feature type="transmembrane region" description="Helical" evidence="1">
    <location>
        <begin position="259"/>
        <end position="277"/>
    </location>
</feature>
<feature type="transmembrane region" description="Helical" evidence="1">
    <location>
        <begin position="338"/>
        <end position="359"/>
    </location>
</feature>
<dbReference type="EMBL" id="AVOT02025071">
    <property type="protein sequence ID" value="MBW0516140.1"/>
    <property type="molecule type" value="Genomic_DNA"/>
</dbReference>
<evidence type="ECO:0000256" key="1">
    <source>
        <dbReference type="SAM" id="Phobius"/>
    </source>
</evidence>
<dbReference type="Proteomes" id="UP000765509">
    <property type="component" value="Unassembled WGS sequence"/>
</dbReference>
<accession>A0A9Q3EBM0</accession>
<reference evidence="2" key="1">
    <citation type="submission" date="2021-03" db="EMBL/GenBank/DDBJ databases">
        <title>Draft genome sequence of rust myrtle Austropuccinia psidii MF-1, a brazilian biotype.</title>
        <authorList>
            <person name="Quecine M.C."/>
            <person name="Pachon D.M.R."/>
            <person name="Bonatelli M.L."/>
            <person name="Correr F.H."/>
            <person name="Franceschini L.M."/>
            <person name="Leite T.F."/>
            <person name="Margarido G.R.A."/>
            <person name="Almeida C.A."/>
            <person name="Ferrarezi J.A."/>
            <person name="Labate C.A."/>
        </authorList>
    </citation>
    <scope>NUCLEOTIDE SEQUENCE</scope>
    <source>
        <strain evidence="2">MF-1</strain>
    </source>
</reference>
<evidence type="ECO:0000313" key="3">
    <source>
        <dbReference type="Proteomes" id="UP000765509"/>
    </source>
</evidence>
<dbReference type="OrthoDB" id="67965at2759"/>
<evidence type="ECO:0008006" key="4">
    <source>
        <dbReference type="Google" id="ProtNLM"/>
    </source>
</evidence>
<keyword evidence="3" id="KW-1185">Reference proteome</keyword>
<gene>
    <name evidence="2" type="ORF">O181_055855</name>
</gene>
<keyword evidence="1" id="KW-0812">Transmembrane</keyword>
<protein>
    <recommendedName>
        <fullName evidence="4">Steroid 5-alpha reductase C-terminal domain-containing protein</fullName>
    </recommendedName>
</protein>